<comment type="similarity">
    <text evidence="5">Belongs to the TatC family.</text>
</comment>
<evidence type="ECO:0000313" key="7">
    <source>
        <dbReference type="EMBL" id="APE96495.1"/>
    </source>
</evidence>
<dbReference type="GeneID" id="30418599"/>
<evidence type="ECO:0000256" key="4">
    <source>
        <dbReference type="ARBA" id="ARBA00023136"/>
    </source>
</evidence>
<dbReference type="InterPro" id="IPR002033">
    <property type="entry name" value="TatC"/>
</dbReference>
<feature type="transmembrane region" description="Helical" evidence="5">
    <location>
        <begin position="173"/>
        <end position="197"/>
    </location>
</feature>
<comment type="caution">
    <text evidence="5">Lacks conserved residue(s) required for the propagation of feature annotation.</text>
</comment>
<name>A0A1J1AFP1_9EURY</name>
<dbReference type="GO" id="GO:0009977">
    <property type="term" value="F:proton motive force dependent protein transmembrane transporter activity"/>
    <property type="evidence" value="ECO:0007669"/>
    <property type="project" value="TreeGrafter"/>
</dbReference>
<feature type="transmembrane region" description="Helical" evidence="5">
    <location>
        <begin position="35"/>
        <end position="55"/>
    </location>
</feature>
<keyword evidence="4 5" id="KW-0472">Membrane</keyword>
<dbReference type="PANTHER" id="PTHR30371:SF0">
    <property type="entry name" value="SEC-INDEPENDENT PROTEIN TRANSLOCASE PROTEIN TATC, CHLOROPLASTIC-RELATED"/>
    <property type="match status" value="1"/>
</dbReference>
<feature type="transmembrane region" description="Helical" evidence="5">
    <location>
        <begin position="632"/>
        <end position="657"/>
    </location>
</feature>
<feature type="transmembrane region" description="Helical" evidence="5">
    <location>
        <begin position="550"/>
        <end position="571"/>
    </location>
</feature>
<dbReference type="GO" id="GO:0043953">
    <property type="term" value="P:protein transport by the Tat complex"/>
    <property type="evidence" value="ECO:0007669"/>
    <property type="project" value="UniProtKB-UniRule"/>
</dbReference>
<evidence type="ECO:0000256" key="1">
    <source>
        <dbReference type="ARBA" id="ARBA00004141"/>
    </source>
</evidence>
<gene>
    <name evidence="5" type="primary">tatC</name>
    <name evidence="7" type="ORF">HSR6_2066</name>
</gene>
<keyword evidence="5" id="KW-0813">Transport</keyword>
<dbReference type="PANTHER" id="PTHR30371">
    <property type="entry name" value="SEC-INDEPENDENT PROTEIN TRANSLOCASE PROTEIN TATC"/>
    <property type="match status" value="1"/>
</dbReference>
<evidence type="ECO:0000256" key="5">
    <source>
        <dbReference type="HAMAP-Rule" id="MF_00902"/>
    </source>
</evidence>
<protein>
    <recommendedName>
        <fullName evidence="5">Sec-independent protein translocase protein TatC</fullName>
    </recommendedName>
</protein>
<dbReference type="GO" id="GO:0065002">
    <property type="term" value="P:intracellular protein transmembrane transport"/>
    <property type="evidence" value="ECO:0007669"/>
    <property type="project" value="TreeGrafter"/>
</dbReference>
<comment type="subunit">
    <text evidence="5">Forms a complex with TatA.</text>
</comment>
<reference evidence="8" key="1">
    <citation type="submission" date="2016-08" db="EMBL/GenBank/DDBJ databases">
        <title>Discovery of first anaerobic lithoheterotrophic haloarchae widely represented in hypersaline habitats.</title>
        <authorList>
            <person name="Sorokin D.Y."/>
            <person name="Kublanov I.V."/>
            <person name="Roman P."/>
            <person name="Sinninghe Damste J.S."/>
            <person name="Golyshin P.N."/>
            <person name="Rojo D."/>
            <person name="Ciordia S."/>
            <person name="Mena Md.C."/>
            <person name="Ferrer M."/>
            <person name="Smedile F."/>
            <person name="Messina E."/>
            <person name="La Cono V."/>
            <person name="Yakimov M.M."/>
        </authorList>
    </citation>
    <scope>NUCLEOTIDE SEQUENCE [LARGE SCALE GENOMIC DNA]</scope>
    <source>
        <strain evidence="8">HSR6</strain>
    </source>
</reference>
<feature type="transmembrane region" description="Helical" evidence="5">
    <location>
        <begin position="488"/>
        <end position="506"/>
    </location>
</feature>
<dbReference type="Pfam" id="PF00902">
    <property type="entry name" value="TatC"/>
    <property type="match status" value="2"/>
</dbReference>
<feature type="transmembrane region" description="Helical" evidence="5">
    <location>
        <begin position="583"/>
        <end position="606"/>
    </location>
</feature>
<dbReference type="PRINTS" id="PR01840">
    <property type="entry name" value="TATCFAMILY"/>
</dbReference>
<feature type="transmembrane region" description="Helical" evidence="5">
    <location>
        <begin position="328"/>
        <end position="351"/>
    </location>
</feature>
<feature type="transmembrane region" description="Helical" evidence="5">
    <location>
        <begin position="693"/>
        <end position="715"/>
    </location>
</feature>
<sequence length="730" mass="79680">MSASGPIDADTARSIESGRQTLGAILKTAQNRLKVVFVAFVVGLFAGVIAMRLYIWPTLKRDLLARGAAVIAQTPFDVILLQVKIGLAVGIIFALPVLLYYSKRPLAERGLIPDLHVPRWKLAIVALMAVFLSTIGIVYAYFLFFPIMFTFLAGNALGAGLAPLYSIVHWTEFILVLALSFGLAAQLPLLMTALSYTEIVPYETFRDKWKYAVIAIFSFGAMFSPPDPFTQLMWAFPLLLLYAFSLYLSKLVTAGKRGRRNLDFFGALRRRLHRVAGTAVLGGGLVYWFYGAGGLELFNGSIRPALPTLVRPGPVPSAAAALDLSQGLALLVVVLIGAVVFAILGALVVLYRATMQAQPENGLPPKAATGEPAPESEESLPDIDEVEGAEAVRALPIEVFAGMSEESALAAAQRAMDDGDPEKAEAIFERFDDAPEELKAEEESGGTFSQTTAGMVNAFTEEETTEDDIGGYYHDIAFILDSLRSRSFHLIGIFMVVMAGLFMFLYRGGIGTIRADFISRIPPEVRPDPAATQWPITLHPVEALVFEVKISMVIAAIVTLPVLFYYAWPALSERGIIRGDRRAVSFWGISIILGILAGSIIGYLYVAPPIISYLVEDAIRAGMVVSYRVNNFFWMVFFTTAGVGLLADIPISMWLFHRGGIISYERMRRSWRGVVLVIFVFSTFFSSSSIWTMFLLAVPTSAAYVFGLGVLWVVTLGGRRGGKPRAAEPA</sequence>
<evidence type="ECO:0000256" key="2">
    <source>
        <dbReference type="ARBA" id="ARBA00022692"/>
    </source>
</evidence>
<evidence type="ECO:0000256" key="3">
    <source>
        <dbReference type="ARBA" id="ARBA00022989"/>
    </source>
</evidence>
<keyword evidence="8" id="KW-1185">Reference proteome</keyword>
<proteinExistence type="inferred from homology"/>
<dbReference type="RefSeq" id="WP_071933558.1">
    <property type="nucleotide sequence ID" value="NZ_CP016804.1"/>
</dbReference>
<evidence type="ECO:0000313" key="8">
    <source>
        <dbReference type="Proteomes" id="UP000186165"/>
    </source>
</evidence>
<dbReference type="GO" id="GO:0033281">
    <property type="term" value="C:TAT protein transport complex"/>
    <property type="evidence" value="ECO:0007669"/>
    <property type="project" value="UniProtKB-UniRule"/>
</dbReference>
<comment type="function">
    <text evidence="5">Part of the twin-arginine translocation (Tat) system that transports large folded proteins containing a characteristic twin-arginine motif in their signal peptide across membranes.</text>
</comment>
<evidence type="ECO:0000256" key="6">
    <source>
        <dbReference type="SAM" id="MobiDB-lite"/>
    </source>
</evidence>
<accession>A0A1J1AFP1</accession>
<keyword evidence="2 5" id="KW-0812">Transmembrane</keyword>
<feature type="region of interest" description="Disordered" evidence="6">
    <location>
        <begin position="360"/>
        <end position="382"/>
    </location>
</feature>
<dbReference type="OrthoDB" id="15305at2157"/>
<keyword evidence="5" id="KW-1003">Cell membrane</keyword>
<feature type="transmembrane region" description="Helical" evidence="5">
    <location>
        <begin position="669"/>
        <end position="687"/>
    </location>
</feature>
<keyword evidence="3 5" id="KW-1133">Transmembrane helix</keyword>
<comment type="subcellular location">
    <subcellularLocation>
        <location evidence="5">Cell membrane</location>
        <topology evidence="5">Multi-pass membrane protein</topology>
    </subcellularLocation>
    <subcellularLocation>
        <location evidence="1">Membrane</location>
        <topology evidence="1">Multi-pass membrane protein</topology>
    </subcellularLocation>
</comment>
<organism evidence="7 8">
    <name type="scientific">Halodesulfurarchaeum formicicum</name>
    <dbReference type="NCBI Taxonomy" id="1873524"/>
    <lineage>
        <taxon>Archaea</taxon>
        <taxon>Methanobacteriati</taxon>
        <taxon>Methanobacteriota</taxon>
        <taxon>Stenosarchaea group</taxon>
        <taxon>Halobacteria</taxon>
        <taxon>Halobacteriales</taxon>
        <taxon>Halobacteriaceae</taxon>
        <taxon>Halodesulfurarchaeum</taxon>
    </lineage>
</organism>
<feature type="transmembrane region" description="Helical" evidence="5">
    <location>
        <begin position="79"/>
        <end position="101"/>
    </location>
</feature>
<feature type="transmembrane region" description="Helical" evidence="5">
    <location>
        <begin position="122"/>
        <end position="153"/>
    </location>
</feature>
<dbReference type="HAMAP" id="MF_00902">
    <property type="entry name" value="TatC"/>
    <property type="match status" value="1"/>
</dbReference>
<dbReference type="EMBL" id="CP016804">
    <property type="protein sequence ID" value="APE96495.1"/>
    <property type="molecule type" value="Genomic_DNA"/>
</dbReference>
<feature type="transmembrane region" description="Helical" evidence="5">
    <location>
        <begin position="272"/>
        <end position="290"/>
    </location>
</feature>
<feature type="transmembrane region" description="Helical" evidence="5">
    <location>
        <begin position="232"/>
        <end position="252"/>
    </location>
</feature>
<keyword evidence="5" id="KW-0811">Translocation</keyword>
<keyword evidence="5" id="KW-0653">Protein transport</keyword>
<dbReference type="AlphaFoldDB" id="A0A1J1AFP1"/>
<dbReference type="Proteomes" id="UP000186165">
    <property type="component" value="Chromosome"/>
</dbReference>
<dbReference type="KEGG" id="hhsr:HSR6_2066"/>